<protein>
    <submittedName>
        <fullName evidence="1">Periplasmic nitrate reductase chaperone NapD</fullName>
    </submittedName>
</protein>
<gene>
    <name evidence="1" type="ORF">BECKLPF1236B_GA0070989_11695</name>
</gene>
<organism evidence="1">
    <name type="scientific">Candidatus Kentrum sp. LPFa</name>
    <dbReference type="NCBI Taxonomy" id="2126335"/>
    <lineage>
        <taxon>Bacteria</taxon>
        <taxon>Pseudomonadati</taxon>
        <taxon>Pseudomonadota</taxon>
        <taxon>Gammaproteobacteria</taxon>
        <taxon>Candidatus Kentrum</taxon>
    </lineage>
</organism>
<dbReference type="EMBL" id="CAADFK010000169">
    <property type="protein sequence ID" value="VFK19345.1"/>
    <property type="molecule type" value="Genomic_DNA"/>
</dbReference>
<evidence type="ECO:0000313" key="1">
    <source>
        <dbReference type="EMBL" id="VFK19345.1"/>
    </source>
</evidence>
<dbReference type="AlphaFoldDB" id="A0A450WQN7"/>
<proteinExistence type="predicted"/>
<name>A0A450WQN7_9GAMM</name>
<dbReference type="Gene3D" id="3.30.70.920">
    <property type="match status" value="1"/>
</dbReference>
<sequence length="70" mass="7909">MPAIQDALGQWQGVEVHATVPDERIVVTVEDDDPERFGRTIFALGEMNGVLDASPVFYLFPARLCEWIEF</sequence>
<reference evidence="1" key="1">
    <citation type="submission" date="2019-02" db="EMBL/GenBank/DDBJ databases">
        <authorList>
            <person name="Gruber-Vodicka R. H."/>
            <person name="Seah K. B. B."/>
        </authorList>
    </citation>
    <scope>NUCLEOTIDE SEQUENCE</scope>
    <source>
        <strain evidence="1">BECK_S313</strain>
    </source>
</reference>
<dbReference type="Pfam" id="PF03927">
    <property type="entry name" value="NapD"/>
    <property type="match status" value="1"/>
</dbReference>
<accession>A0A450WQN7</accession>
<dbReference type="InterPro" id="IPR005623">
    <property type="entry name" value="Chaperone_NapD_NO3_reduct"/>
</dbReference>